<gene>
    <name evidence="4" type="primary">dprA</name>
    <name evidence="4" type="ORF">K4G66_12855</name>
</gene>
<name>A0AA49JJC4_9BACT</name>
<dbReference type="EMBL" id="CP120682">
    <property type="protein sequence ID" value="WKN39582.1"/>
    <property type="molecule type" value="Genomic_DNA"/>
</dbReference>
<dbReference type="PANTHER" id="PTHR43022:SF1">
    <property type="entry name" value="PROTEIN SMF"/>
    <property type="match status" value="1"/>
</dbReference>
<evidence type="ECO:0000256" key="1">
    <source>
        <dbReference type="ARBA" id="ARBA00006525"/>
    </source>
</evidence>
<dbReference type="InterPro" id="IPR010994">
    <property type="entry name" value="RuvA_2-like"/>
</dbReference>
<evidence type="ECO:0000259" key="2">
    <source>
        <dbReference type="Pfam" id="PF02481"/>
    </source>
</evidence>
<dbReference type="Pfam" id="PF02481">
    <property type="entry name" value="DNA_processg_A"/>
    <property type="match status" value="1"/>
</dbReference>
<dbReference type="InterPro" id="IPR003488">
    <property type="entry name" value="DprA"/>
</dbReference>
<comment type="similarity">
    <text evidence="1">Belongs to the DprA/Smf family.</text>
</comment>
<evidence type="ECO:0000313" key="4">
    <source>
        <dbReference type="EMBL" id="WKN39582.1"/>
    </source>
</evidence>
<feature type="domain" description="Smf/DprA SLOG" evidence="2">
    <location>
        <begin position="92"/>
        <end position="301"/>
    </location>
</feature>
<dbReference type="AlphaFoldDB" id="A0AA49JJC4"/>
<proteinExistence type="inferred from homology"/>
<sequence>MISQANDTDIHSYDAAVYHIALSMTPMIGGSLARQLINYCGSAEAVFRSRPSQLGKIPGIGPKILASLRSHHHLLDKAQQEIERCIRQGITVLTYQHPQYPERLRHIYDVPLVLYYQGNADLNHQRIISIVGTRQATSYGLEILEEITATLAQYDVLIASGLAYGIDIHAHRLALQHNIPTVAVMANGLDQIYPAVHRKDAWAFAKQGGLLTENPLGTKPEARKFPARNRIIAGLADAVIVIEAATKGGALITADLANDYDREVFAVPGNVGQKYSQGCNQLIQQHKAHLINTGEDVIKMLNWDLDNATKASSPKRERQIPVDLSENEQKVYEVLVQHQDGLLLDKISWLTQLPVSELAAVLLSLEFKHYVRVRPGNKYQLRAV</sequence>
<dbReference type="Pfam" id="PF17782">
    <property type="entry name" value="WHD_DprA"/>
    <property type="match status" value="1"/>
</dbReference>
<dbReference type="Gene3D" id="1.10.10.10">
    <property type="entry name" value="Winged helix-like DNA-binding domain superfamily/Winged helix DNA-binding domain"/>
    <property type="match status" value="1"/>
</dbReference>
<dbReference type="PANTHER" id="PTHR43022">
    <property type="entry name" value="PROTEIN SMF"/>
    <property type="match status" value="1"/>
</dbReference>
<dbReference type="InterPro" id="IPR057666">
    <property type="entry name" value="DrpA_SLOG"/>
</dbReference>
<reference evidence="4" key="1">
    <citation type="journal article" date="2023" name="Comput. Struct. Biotechnol. J.">
        <title>Discovery of a novel marine Bacteroidetes with a rich repertoire of carbohydrate-active enzymes.</title>
        <authorList>
            <person name="Chen B."/>
            <person name="Liu G."/>
            <person name="Chen Q."/>
            <person name="Wang H."/>
            <person name="Liu L."/>
            <person name="Tang K."/>
        </authorList>
    </citation>
    <scope>NUCLEOTIDE SEQUENCE</scope>
    <source>
        <strain evidence="4">TK19036</strain>
    </source>
</reference>
<protein>
    <submittedName>
        <fullName evidence="4">DNA-processing protein DprA</fullName>
    </submittedName>
</protein>
<dbReference type="NCBIfam" id="TIGR00732">
    <property type="entry name" value="dprA"/>
    <property type="match status" value="1"/>
</dbReference>
<accession>A0AA49JJC4</accession>
<evidence type="ECO:0000259" key="3">
    <source>
        <dbReference type="Pfam" id="PF17782"/>
    </source>
</evidence>
<organism evidence="4">
    <name type="scientific">Roseihalotalea indica</name>
    <dbReference type="NCBI Taxonomy" id="2867963"/>
    <lineage>
        <taxon>Bacteria</taxon>
        <taxon>Pseudomonadati</taxon>
        <taxon>Bacteroidota</taxon>
        <taxon>Cytophagia</taxon>
        <taxon>Cytophagales</taxon>
        <taxon>Catalimonadaceae</taxon>
        <taxon>Roseihalotalea</taxon>
    </lineage>
</organism>
<dbReference type="GO" id="GO:0009294">
    <property type="term" value="P:DNA-mediated transformation"/>
    <property type="evidence" value="ECO:0007669"/>
    <property type="project" value="InterPro"/>
</dbReference>
<reference evidence="4" key="2">
    <citation type="journal article" date="2024" name="Antonie Van Leeuwenhoek">
        <title>Roseihalotalea indica gen. nov., sp. nov., a halophilic Bacteroidetes from mesopelagic Southwest Indian Ocean with higher carbohydrate metabolic potential.</title>
        <authorList>
            <person name="Chen B."/>
            <person name="Zhang M."/>
            <person name="Lin D."/>
            <person name="Ye J."/>
            <person name="Tang K."/>
        </authorList>
    </citation>
    <scope>NUCLEOTIDE SEQUENCE</scope>
    <source>
        <strain evidence="4">TK19036</strain>
    </source>
</reference>
<dbReference type="SUPFAM" id="SSF47781">
    <property type="entry name" value="RuvA domain 2-like"/>
    <property type="match status" value="1"/>
</dbReference>
<dbReference type="InterPro" id="IPR036388">
    <property type="entry name" value="WH-like_DNA-bd_sf"/>
</dbReference>
<dbReference type="InterPro" id="IPR041614">
    <property type="entry name" value="DprA_WH"/>
</dbReference>
<dbReference type="Gene3D" id="3.40.50.450">
    <property type="match status" value="1"/>
</dbReference>
<dbReference type="SUPFAM" id="SSF102405">
    <property type="entry name" value="MCP/YpsA-like"/>
    <property type="match status" value="1"/>
</dbReference>
<feature type="domain" description="DprA winged helix" evidence="3">
    <location>
        <begin position="319"/>
        <end position="377"/>
    </location>
</feature>